<dbReference type="InterPro" id="IPR050157">
    <property type="entry name" value="PSI_iron-sulfur_center"/>
</dbReference>
<dbReference type="InterPro" id="IPR017900">
    <property type="entry name" value="4Fe4S_Fe_S_CS"/>
</dbReference>
<dbReference type="PROSITE" id="PS00198">
    <property type="entry name" value="4FE4S_FER_1"/>
    <property type="match status" value="2"/>
</dbReference>
<evidence type="ECO:0000256" key="1">
    <source>
        <dbReference type="ARBA" id="ARBA00022485"/>
    </source>
</evidence>
<keyword evidence="1" id="KW-0004">4Fe-4S</keyword>
<reference evidence="6" key="1">
    <citation type="journal article" date="2020" name="mSystems">
        <title>Genome- and Community-Level Interaction Insights into Carbon Utilization and Element Cycling Functions of Hydrothermarchaeota in Hydrothermal Sediment.</title>
        <authorList>
            <person name="Zhou Z."/>
            <person name="Liu Y."/>
            <person name="Xu W."/>
            <person name="Pan J."/>
            <person name="Luo Z.H."/>
            <person name="Li M."/>
        </authorList>
    </citation>
    <scope>NUCLEOTIDE SEQUENCE [LARGE SCALE GENOMIC DNA]</scope>
    <source>
        <strain evidence="6">SpSt-1116</strain>
    </source>
</reference>
<dbReference type="Gene3D" id="3.30.70.20">
    <property type="match status" value="1"/>
</dbReference>
<evidence type="ECO:0000313" key="6">
    <source>
        <dbReference type="EMBL" id="HHQ80771.1"/>
    </source>
</evidence>
<keyword evidence="2" id="KW-0479">Metal-binding</keyword>
<accession>A0A7J3ZKY5</accession>
<dbReference type="EMBL" id="DRZC01000071">
    <property type="protein sequence ID" value="HHQ80771.1"/>
    <property type="molecule type" value="Genomic_DNA"/>
</dbReference>
<keyword evidence="4" id="KW-0411">Iron-sulfur</keyword>
<dbReference type="PANTHER" id="PTHR24960:SF79">
    <property type="entry name" value="PHOTOSYSTEM I IRON-SULFUR CENTER"/>
    <property type="match status" value="1"/>
</dbReference>
<name>A0A7J3ZKY5_9CREN</name>
<sequence length="95" mass="10989">MGEESALERKEKRKEENWVRALRVGSRLKVYRASFVLERDPERCSLCESCVEVCPTGAIVRGNRGLHVESEKCIACYGCVIVCPRNCYSIKWRYE</sequence>
<dbReference type="Pfam" id="PF13237">
    <property type="entry name" value="Fer4_10"/>
    <property type="match status" value="1"/>
</dbReference>
<proteinExistence type="predicted"/>
<comment type="caution">
    <text evidence="6">The sequence shown here is derived from an EMBL/GenBank/DDBJ whole genome shotgun (WGS) entry which is preliminary data.</text>
</comment>
<evidence type="ECO:0000256" key="3">
    <source>
        <dbReference type="ARBA" id="ARBA00023004"/>
    </source>
</evidence>
<dbReference type="PROSITE" id="PS51379">
    <property type="entry name" value="4FE4S_FER_2"/>
    <property type="match status" value="2"/>
</dbReference>
<organism evidence="6">
    <name type="scientific">Fervidicoccus fontis</name>
    <dbReference type="NCBI Taxonomy" id="683846"/>
    <lineage>
        <taxon>Archaea</taxon>
        <taxon>Thermoproteota</taxon>
        <taxon>Thermoprotei</taxon>
        <taxon>Fervidicoccales</taxon>
        <taxon>Fervidicoccaceae</taxon>
        <taxon>Fervidicoccus</taxon>
    </lineage>
</organism>
<evidence type="ECO:0000259" key="5">
    <source>
        <dbReference type="PROSITE" id="PS51379"/>
    </source>
</evidence>
<protein>
    <submittedName>
        <fullName evidence="6">4Fe-4S dicluster domain-containing protein</fullName>
    </submittedName>
</protein>
<dbReference type="PANTHER" id="PTHR24960">
    <property type="entry name" value="PHOTOSYSTEM I IRON-SULFUR CENTER-RELATED"/>
    <property type="match status" value="1"/>
</dbReference>
<evidence type="ECO:0000256" key="2">
    <source>
        <dbReference type="ARBA" id="ARBA00022723"/>
    </source>
</evidence>
<feature type="domain" description="4Fe-4S ferredoxin-type" evidence="5">
    <location>
        <begin position="35"/>
        <end position="64"/>
    </location>
</feature>
<dbReference type="GO" id="GO:0016491">
    <property type="term" value="F:oxidoreductase activity"/>
    <property type="evidence" value="ECO:0007669"/>
    <property type="project" value="UniProtKB-ARBA"/>
</dbReference>
<keyword evidence="3" id="KW-0408">Iron</keyword>
<dbReference type="GO" id="GO:0046872">
    <property type="term" value="F:metal ion binding"/>
    <property type="evidence" value="ECO:0007669"/>
    <property type="project" value="UniProtKB-KW"/>
</dbReference>
<dbReference type="GO" id="GO:0051539">
    <property type="term" value="F:4 iron, 4 sulfur cluster binding"/>
    <property type="evidence" value="ECO:0007669"/>
    <property type="project" value="UniProtKB-KW"/>
</dbReference>
<feature type="domain" description="4Fe-4S ferredoxin-type" evidence="5">
    <location>
        <begin position="66"/>
        <end position="93"/>
    </location>
</feature>
<evidence type="ECO:0000256" key="4">
    <source>
        <dbReference type="ARBA" id="ARBA00023014"/>
    </source>
</evidence>
<dbReference type="AlphaFoldDB" id="A0A7J3ZKY5"/>
<gene>
    <name evidence="6" type="ORF">ENM78_04925</name>
</gene>
<dbReference type="InterPro" id="IPR017896">
    <property type="entry name" value="4Fe4S_Fe-S-bd"/>
</dbReference>
<dbReference type="SUPFAM" id="SSF54862">
    <property type="entry name" value="4Fe-4S ferredoxins"/>
    <property type="match status" value="1"/>
</dbReference>